<evidence type="ECO:0000313" key="2">
    <source>
        <dbReference type="EMBL" id="MCY6485217.1"/>
    </source>
</evidence>
<sequence length="56" mass="6313">MLEIILLNKNALVGGFLHLINHAVIKITLYFCVGTIMYTTHKTEISEIKEIAVDLL</sequence>
<proteinExistence type="predicted"/>
<keyword evidence="1" id="KW-1133">Transmembrane helix</keyword>
<protein>
    <recommendedName>
        <fullName evidence="4">NADH:quinone oxidoreductase/Mrp antiporter membrane subunit domain-containing protein</fullName>
    </recommendedName>
</protein>
<evidence type="ECO:0000256" key="1">
    <source>
        <dbReference type="SAM" id="Phobius"/>
    </source>
</evidence>
<keyword evidence="1" id="KW-0812">Transmembrane</keyword>
<keyword evidence="3" id="KW-1185">Reference proteome</keyword>
<dbReference type="EMBL" id="JAPQER010000006">
    <property type="protein sequence ID" value="MCY6485217.1"/>
    <property type="molecule type" value="Genomic_DNA"/>
</dbReference>
<evidence type="ECO:0008006" key="4">
    <source>
        <dbReference type="Google" id="ProtNLM"/>
    </source>
</evidence>
<evidence type="ECO:0000313" key="3">
    <source>
        <dbReference type="Proteomes" id="UP001078443"/>
    </source>
</evidence>
<dbReference type="Proteomes" id="UP001078443">
    <property type="component" value="Unassembled WGS sequence"/>
</dbReference>
<keyword evidence="1" id="KW-0472">Membrane</keyword>
<dbReference type="RefSeq" id="WP_268041541.1">
    <property type="nucleotide sequence ID" value="NZ_JAPQER010000006.1"/>
</dbReference>
<reference evidence="2" key="1">
    <citation type="submission" date="2022-12" db="EMBL/GenBank/DDBJ databases">
        <authorList>
            <person name="Wang J."/>
        </authorList>
    </citation>
    <scope>NUCLEOTIDE SEQUENCE</scope>
    <source>
        <strain evidence="2">HY-45-18</strain>
    </source>
</reference>
<gene>
    <name evidence="2" type="ORF">OW763_12795</name>
</gene>
<comment type="caution">
    <text evidence="2">The sequence shown here is derived from an EMBL/GenBank/DDBJ whole genome shotgun (WGS) entry which is preliminary data.</text>
</comment>
<organism evidence="2 3">
    <name type="scientific">Clostridium aestuarii</name>
    <dbReference type="NCBI Taxonomy" id="338193"/>
    <lineage>
        <taxon>Bacteria</taxon>
        <taxon>Bacillati</taxon>
        <taxon>Bacillota</taxon>
        <taxon>Clostridia</taxon>
        <taxon>Eubacteriales</taxon>
        <taxon>Clostridiaceae</taxon>
        <taxon>Clostridium</taxon>
    </lineage>
</organism>
<accession>A0ABT4D284</accession>
<feature type="transmembrane region" description="Helical" evidence="1">
    <location>
        <begin position="20"/>
        <end position="39"/>
    </location>
</feature>
<name>A0ABT4D284_9CLOT</name>